<dbReference type="Proteomes" id="UP001501195">
    <property type="component" value="Unassembled WGS sequence"/>
</dbReference>
<comment type="similarity">
    <text evidence="1">Belongs to the peptidase S1C family.</text>
</comment>
<accession>A0ABP9H548</accession>
<dbReference type="Pfam" id="PF13180">
    <property type="entry name" value="PDZ_2"/>
    <property type="match status" value="1"/>
</dbReference>
<dbReference type="Pfam" id="PF13365">
    <property type="entry name" value="Trypsin_2"/>
    <property type="match status" value="1"/>
</dbReference>
<evidence type="ECO:0000256" key="1">
    <source>
        <dbReference type="ARBA" id="ARBA00010541"/>
    </source>
</evidence>
<dbReference type="SUPFAM" id="SSF50494">
    <property type="entry name" value="Trypsin-like serine proteases"/>
    <property type="match status" value="1"/>
</dbReference>
<proteinExistence type="inferred from homology"/>
<feature type="compositionally biased region" description="Polar residues" evidence="4">
    <location>
        <begin position="105"/>
        <end position="121"/>
    </location>
</feature>
<dbReference type="InterPro" id="IPR043504">
    <property type="entry name" value="Peptidase_S1_PA_chymotrypsin"/>
</dbReference>
<dbReference type="Gene3D" id="2.40.10.10">
    <property type="entry name" value="Trypsin-like serine proteases"/>
    <property type="match status" value="2"/>
</dbReference>
<keyword evidence="2" id="KW-0645">Protease</keyword>
<evidence type="ECO:0000313" key="8">
    <source>
        <dbReference type="Proteomes" id="UP001501195"/>
    </source>
</evidence>
<dbReference type="PANTHER" id="PTHR43343:SF3">
    <property type="entry name" value="PROTEASE DO-LIKE 8, CHLOROPLASTIC"/>
    <property type="match status" value="1"/>
</dbReference>
<gene>
    <name evidence="7" type="ORF">GCM10023225_00410</name>
</gene>
<reference evidence="8" key="1">
    <citation type="journal article" date="2019" name="Int. J. Syst. Evol. Microbiol.">
        <title>The Global Catalogue of Microorganisms (GCM) 10K type strain sequencing project: providing services to taxonomists for standard genome sequencing and annotation.</title>
        <authorList>
            <consortium name="The Broad Institute Genomics Platform"/>
            <consortium name="The Broad Institute Genome Sequencing Center for Infectious Disease"/>
            <person name="Wu L."/>
            <person name="Ma J."/>
        </authorList>
    </citation>
    <scope>NUCLEOTIDE SEQUENCE [LARGE SCALE GENOMIC DNA]</scope>
    <source>
        <strain evidence="8">JCM 18126</strain>
    </source>
</reference>
<feature type="compositionally biased region" description="Basic and acidic residues" evidence="4">
    <location>
        <begin position="1"/>
        <end position="18"/>
    </location>
</feature>
<dbReference type="InterPro" id="IPR001940">
    <property type="entry name" value="Peptidase_S1C"/>
</dbReference>
<dbReference type="InterPro" id="IPR001478">
    <property type="entry name" value="PDZ"/>
</dbReference>
<evidence type="ECO:0000256" key="5">
    <source>
        <dbReference type="SAM" id="Phobius"/>
    </source>
</evidence>
<keyword evidence="5" id="KW-0472">Membrane</keyword>
<feature type="compositionally biased region" description="Low complexity" evidence="4">
    <location>
        <begin position="169"/>
        <end position="182"/>
    </location>
</feature>
<evidence type="ECO:0000313" key="7">
    <source>
        <dbReference type="EMBL" id="GAA4960769.1"/>
    </source>
</evidence>
<keyword evidence="5" id="KW-0812">Transmembrane</keyword>
<sequence>MSNPDDREPVRTPADRDVWGNPTPGEGESRGAGQDGGHQGYGYGQNGYGSGYDQSGYGMGHDQNGYGYGSGYDQSGYGTGHGQNGHDQNGYANGSQQPAWYGYDAQQSGDPYAPQAQQQGTALLDPATSPRRRRRPGWLALGAGVGASALAASALTAALVTGFSDEAPSSSLSTTGGSTSTTAPQNPGATSASPDWEAVVADVSPSVVAVTVASSAGEGEGSGIVWDTEGRIVTNNHVVTGAGAGAEITVTLSDGREYAASIVGTDAATDLAVIKIDNPPSGLVAAEFANSDNVQPGEPVMALGNPLGLAQTATTGIVSAVDRPVTTAAEESENPFGGQSTTETAVTNAIQTDAAINPGNSGGALLDGGGNVIGINSSIASLSSSGGQSGSIGLGFAIPSNLVKLIADQLVADGTADHAWLGVGLSSSDATVTVNGAGRTGAHIAGVTAGTPAAEAGLQVDDVVIAVDGDGIDGGESLMATIREKAVGTTVTLTVVRGGQQQDVQVTLGTRPAQ</sequence>
<evidence type="ECO:0000256" key="2">
    <source>
        <dbReference type="ARBA" id="ARBA00022670"/>
    </source>
</evidence>
<evidence type="ECO:0000256" key="3">
    <source>
        <dbReference type="ARBA" id="ARBA00022801"/>
    </source>
</evidence>
<keyword evidence="8" id="KW-1185">Reference proteome</keyword>
<dbReference type="EMBL" id="BAABIL010000003">
    <property type="protein sequence ID" value="GAA4960769.1"/>
    <property type="molecule type" value="Genomic_DNA"/>
</dbReference>
<dbReference type="Gene3D" id="2.30.42.10">
    <property type="match status" value="1"/>
</dbReference>
<feature type="compositionally biased region" description="Polar residues" evidence="4">
    <location>
        <begin position="183"/>
        <end position="193"/>
    </location>
</feature>
<evidence type="ECO:0000259" key="6">
    <source>
        <dbReference type="PROSITE" id="PS50106"/>
    </source>
</evidence>
<keyword evidence="3" id="KW-0378">Hydrolase</keyword>
<dbReference type="PRINTS" id="PR00834">
    <property type="entry name" value="PROTEASES2C"/>
</dbReference>
<dbReference type="InterPro" id="IPR009003">
    <property type="entry name" value="Peptidase_S1_PA"/>
</dbReference>
<dbReference type="SMART" id="SM00228">
    <property type="entry name" value="PDZ"/>
    <property type="match status" value="1"/>
</dbReference>
<feature type="transmembrane region" description="Helical" evidence="5">
    <location>
        <begin position="138"/>
        <end position="163"/>
    </location>
</feature>
<dbReference type="InterPro" id="IPR036034">
    <property type="entry name" value="PDZ_sf"/>
</dbReference>
<dbReference type="RefSeq" id="WP_345710269.1">
    <property type="nucleotide sequence ID" value="NZ_BAABIL010000003.1"/>
</dbReference>
<feature type="compositionally biased region" description="Polar residues" evidence="4">
    <location>
        <begin position="85"/>
        <end position="98"/>
    </location>
</feature>
<name>A0ABP9H548_9ACTN</name>
<organism evidence="7 8">
    <name type="scientific">Kineococcus glutinatus</name>
    <dbReference type="NCBI Taxonomy" id="1070872"/>
    <lineage>
        <taxon>Bacteria</taxon>
        <taxon>Bacillati</taxon>
        <taxon>Actinomycetota</taxon>
        <taxon>Actinomycetes</taxon>
        <taxon>Kineosporiales</taxon>
        <taxon>Kineosporiaceae</taxon>
        <taxon>Kineococcus</taxon>
    </lineage>
</organism>
<dbReference type="SUPFAM" id="SSF50156">
    <property type="entry name" value="PDZ domain-like"/>
    <property type="match status" value="1"/>
</dbReference>
<feature type="region of interest" description="Disordered" evidence="4">
    <location>
        <begin position="1"/>
        <end position="134"/>
    </location>
</feature>
<comment type="caution">
    <text evidence="7">The sequence shown here is derived from an EMBL/GenBank/DDBJ whole genome shotgun (WGS) entry which is preliminary data.</text>
</comment>
<evidence type="ECO:0000256" key="4">
    <source>
        <dbReference type="SAM" id="MobiDB-lite"/>
    </source>
</evidence>
<dbReference type="PANTHER" id="PTHR43343">
    <property type="entry name" value="PEPTIDASE S12"/>
    <property type="match status" value="1"/>
</dbReference>
<dbReference type="PROSITE" id="PS50106">
    <property type="entry name" value="PDZ"/>
    <property type="match status" value="1"/>
</dbReference>
<protein>
    <submittedName>
        <fullName evidence="7">Trypsin-like peptidase domain-containing protein</fullName>
    </submittedName>
</protein>
<dbReference type="InterPro" id="IPR051201">
    <property type="entry name" value="Chloro_Bact_Ser_Proteases"/>
</dbReference>
<keyword evidence="5" id="KW-1133">Transmembrane helix</keyword>
<feature type="region of interest" description="Disordered" evidence="4">
    <location>
        <begin position="166"/>
        <end position="194"/>
    </location>
</feature>
<feature type="domain" description="PDZ" evidence="6">
    <location>
        <begin position="405"/>
        <end position="499"/>
    </location>
</feature>
<feature type="compositionally biased region" description="Gly residues" evidence="4">
    <location>
        <begin position="33"/>
        <end position="50"/>
    </location>
</feature>